<dbReference type="RefSeq" id="WP_224794851.1">
    <property type="nucleotide sequence ID" value="NZ_CABVHJ010000041.1"/>
</dbReference>
<evidence type="ECO:0000313" key="3">
    <source>
        <dbReference type="Proteomes" id="UP000327167"/>
    </source>
</evidence>
<dbReference type="SUPFAM" id="SSF56399">
    <property type="entry name" value="ADP-ribosylation"/>
    <property type="match status" value="1"/>
</dbReference>
<sequence length="295" mass="31151">MSNDNSSLLGFNGERIDPVPGGYHLGNGYRLYSPALRRFTSPDSLSPFGKGGINPYAYCEGDPINHTDPTGHVRLGAIFGDIVEGIDTAFDVAAAVASGGESLAVVHAISGVVGIGTEIASQSISGHPTTHKILDGISIVGSITNTATGLAIEGVDHKNGKKRPRTARGVIKLTNKVVSYTSAVVSEDMEVVADGLTGDPSRHKVDTQLEKASTGLGFIASVTGYFDAAPDIINKKSDTRVRPRFDSNNNHNMIERHTAERPRAPQPTPPAQHADPEGNDLFGPFFGAVGHRFSQ</sequence>
<evidence type="ECO:0008006" key="4">
    <source>
        <dbReference type="Google" id="ProtNLM"/>
    </source>
</evidence>
<evidence type="ECO:0000256" key="1">
    <source>
        <dbReference type="SAM" id="MobiDB-lite"/>
    </source>
</evidence>
<evidence type="ECO:0000313" key="2">
    <source>
        <dbReference type="EMBL" id="VVN47765.1"/>
    </source>
</evidence>
<name>A0A5E6Y410_PSEFL</name>
<accession>A0A5E6Y410</accession>
<dbReference type="Gene3D" id="2.180.10.10">
    <property type="entry name" value="RHS repeat-associated core"/>
    <property type="match status" value="1"/>
</dbReference>
<dbReference type="Proteomes" id="UP000327167">
    <property type="component" value="Unassembled WGS sequence"/>
</dbReference>
<dbReference type="EMBL" id="CABVHJ010000041">
    <property type="protein sequence ID" value="VVN47765.1"/>
    <property type="molecule type" value="Genomic_DNA"/>
</dbReference>
<organism evidence="2 3">
    <name type="scientific">Pseudomonas fluorescens</name>
    <dbReference type="NCBI Taxonomy" id="294"/>
    <lineage>
        <taxon>Bacteria</taxon>
        <taxon>Pseudomonadati</taxon>
        <taxon>Pseudomonadota</taxon>
        <taxon>Gammaproteobacteria</taxon>
        <taxon>Pseudomonadales</taxon>
        <taxon>Pseudomonadaceae</taxon>
        <taxon>Pseudomonas</taxon>
    </lineage>
</organism>
<protein>
    <recommendedName>
        <fullName evidence="4">RHS repeat-associated core domain-containing protein</fullName>
    </recommendedName>
</protein>
<dbReference type="InterPro" id="IPR022385">
    <property type="entry name" value="Rhs_assc_core"/>
</dbReference>
<proteinExistence type="predicted"/>
<dbReference type="NCBIfam" id="TIGR03696">
    <property type="entry name" value="Rhs_assc_core"/>
    <property type="match status" value="1"/>
</dbReference>
<gene>
    <name evidence="2" type="ORF">PS655_06008</name>
</gene>
<feature type="compositionally biased region" description="Basic and acidic residues" evidence="1">
    <location>
        <begin position="253"/>
        <end position="263"/>
    </location>
</feature>
<reference evidence="2 3" key="1">
    <citation type="submission" date="2019-09" db="EMBL/GenBank/DDBJ databases">
        <authorList>
            <person name="Chandra G."/>
            <person name="Truman W A."/>
        </authorList>
    </citation>
    <scope>NUCLEOTIDE SEQUENCE [LARGE SCALE GENOMIC DNA]</scope>
    <source>
        <strain evidence="2">PS655</strain>
    </source>
</reference>
<feature type="region of interest" description="Disordered" evidence="1">
    <location>
        <begin position="239"/>
        <end position="286"/>
    </location>
</feature>
<dbReference type="AlphaFoldDB" id="A0A5E6Y410"/>